<dbReference type="PANTHER" id="PTHR32083:SF0">
    <property type="entry name" value="CILIA AND FLAGELLA-ASSOCIATED PROTEIN 58"/>
    <property type="match status" value="1"/>
</dbReference>
<dbReference type="PROSITE" id="PS00036">
    <property type="entry name" value="BZIP_BASIC"/>
    <property type="match status" value="1"/>
</dbReference>
<dbReference type="InterPro" id="IPR049270">
    <property type="entry name" value="CFAP58_CC"/>
</dbReference>
<evidence type="ECO:0000256" key="1">
    <source>
        <dbReference type="ARBA" id="ARBA00023054"/>
    </source>
</evidence>
<feature type="coiled-coil region" evidence="2">
    <location>
        <begin position="782"/>
        <end position="837"/>
    </location>
</feature>
<feature type="coiled-coil region" evidence="2">
    <location>
        <begin position="657"/>
        <end position="708"/>
    </location>
</feature>
<gene>
    <name evidence="5" type="ORF">LGLO00237_LOCUS26263</name>
</gene>
<reference evidence="5" key="1">
    <citation type="submission" date="2021-01" db="EMBL/GenBank/DDBJ databases">
        <authorList>
            <person name="Corre E."/>
            <person name="Pelletier E."/>
            <person name="Niang G."/>
            <person name="Scheremetjew M."/>
            <person name="Finn R."/>
            <person name="Kale V."/>
            <person name="Holt S."/>
            <person name="Cochrane G."/>
            <person name="Meng A."/>
            <person name="Brown T."/>
            <person name="Cohen L."/>
        </authorList>
    </citation>
    <scope>NUCLEOTIDE SEQUENCE</scope>
    <source>
        <strain evidence="5">CCCM811</strain>
    </source>
</reference>
<feature type="coiled-coil region" evidence="2">
    <location>
        <begin position="517"/>
        <end position="600"/>
    </location>
</feature>
<dbReference type="AlphaFoldDB" id="A0A7S4DWC9"/>
<evidence type="ECO:0000256" key="2">
    <source>
        <dbReference type="SAM" id="Coils"/>
    </source>
</evidence>
<feature type="coiled-coil region" evidence="2">
    <location>
        <begin position="384"/>
        <end position="439"/>
    </location>
</feature>
<dbReference type="GO" id="GO:0005856">
    <property type="term" value="C:cytoskeleton"/>
    <property type="evidence" value="ECO:0007669"/>
    <property type="project" value="TreeGrafter"/>
</dbReference>
<feature type="region of interest" description="Disordered" evidence="3">
    <location>
        <begin position="185"/>
        <end position="205"/>
    </location>
</feature>
<evidence type="ECO:0000313" key="5">
    <source>
        <dbReference type="EMBL" id="CAE0674489.1"/>
    </source>
</evidence>
<dbReference type="EMBL" id="HBIV01036849">
    <property type="protein sequence ID" value="CAE0674489.1"/>
    <property type="molecule type" value="Transcribed_RNA"/>
</dbReference>
<dbReference type="InterPro" id="IPR004827">
    <property type="entry name" value="bZIP"/>
</dbReference>
<evidence type="ECO:0000256" key="3">
    <source>
        <dbReference type="SAM" id="MobiDB-lite"/>
    </source>
</evidence>
<sequence>MSAEKPEKGTPSGGVEGADAFEELEKNFDAVLQDLASDKNLDRFREEYHKLYTALKKSHQSEQRLIEQCRKLNNEIVANASKVQSALRLSRQDHLSIQILKKEIDKAWKMVDSAKEREKQSRETIHRLRDEVQNLSKLVDQGAGLNMGHEKAVTDLTAANKALDEEVSLLHAKLADQTRENKKILEKNSRVDKERDSMEAEKNKLQESSLRLKGKLKNMDQQIVTMKLQMQNLTTVKKDLFKTIEEKSTLLEETEKEKKHWYSEYVAMETEKKDQDNRLSFLKSKIHKLELDIEKKEKRTLQLVDKLNESNAEVSQKKKEIGKLNFELQRSKNKYDKLSDLKDKTMRNQKAAEETRDRMLGEMKSIRKDVMTQRKHADLDEKLVKELQGQVKRLASQLLVFQEKAKEQQALLIKFEQDKKDMNNTLKQQREEGEQYFKEITLWKGKRAKAAGESASWQTKYLESQTMITVKNQEIDDLKKLVLDGEKKLKLQKSLYEQVRADRNFFSKKHVQSQDEIAEMKSKFKIMNHQIEQLKEQIQLKDNALINEHFSYKQLNDEMKVKDRRLNKKNEVLETADKVLANQNDEIKNLRRTLEGAEYEQQRQKKIYDDVIQERDILAAQLIRRNDELALLYEKIRIQQSTLSKGEVQYRERVKDIQMMKLQLNNMKREIEIRNQEVVNTEALKNELYNIQRELLQEKTKVKALSEELENPMNVHRWRQLEGSDPKRWELIQKIQTLQKRLIEKTELAVEKDMLLQEKEKLYVELKNILARQPGPEVAEQLSIYQQNLKEKTRQMKAMAAELNMHQAQVSEYRYEIERLSRELQDSKRKFFEQKRKDQIQKEIVRDAQRIDPSVAHQQKFHLSQPKVAGGGFNLTQVGKPLAT</sequence>
<evidence type="ECO:0000259" key="4">
    <source>
        <dbReference type="PROSITE" id="PS00036"/>
    </source>
</evidence>
<dbReference type="GO" id="GO:0003700">
    <property type="term" value="F:DNA-binding transcription factor activity"/>
    <property type="evidence" value="ECO:0007669"/>
    <property type="project" value="InterPro"/>
</dbReference>
<keyword evidence="1 2" id="KW-0175">Coiled coil</keyword>
<organism evidence="5">
    <name type="scientific">Lotharella globosa</name>
    <dbReference type="NCBI Taxonomy" id="91324"/>
    <lineage>
        <taxon>Eukaryota</taxon>
        <taxon>Sar</taxon>
        <taxon>Rhizaria</taxon>
        <taxon>Cercozoa</taxon>
        <taxon>Chlorarachniophyceae</taxon>
        <taxon>Lotharella</taxon>
    </lineage>
</organism>
<dbReference type="Pfam" id="PF21771">
    <property type="entry name" value="CFAP58_CC"/>
    <property type="match status" value="1"/>
</dbReference>
<protein>
    <recommendedName>
        <fullName evidence="4">BZIP domain-containing protein</fullName>
    </recommendedName>
</protein>
<proteinExistence type="predicted"/>
<name>A0A7S4DWC9_9EUKA</name>
<dbReference type="PANTHER" id="PTHR32083">
    <property type="entry name" value="CILIA AND FLAGELLA-ASSOCIATED PROTEIN 58-RELATED"/>
    <property type="match status" value="1"/>
</dbReference>
<accession>A0A7S4DWC9</accession>
<feature type="domain" description="BZIP" evidence="4">
    <location>
        <begin position="344"/>
        <end position="358"/>
    </location>
</feature>